<gene>
    <name evidence="1" type="ORF">NCTC8105_01110</name>
</gene>
<dbReference type="GO" id="GO:0008939">
    <property type="term" value="F:nicotinate-nucleotide-dimethylbenzimidazole phosphoribosyltransferase activity"/>
    <property type="evidence" value="ECO:0007669"/>
    <property type="project" value="InterPro"/>
</dbReference>
<evidence type="ECO:0000313" key="2">
    <source>
        <dbReference type="Proteomes" id="UP000254821"/>
    </source>
</evidence>
<evidence type="ECO:0000313" key="1">
    <source>
        <dbReference type="EMBL" id="STQ79051.1"/>
    </source>
</evidence>
<reference evidence="1 2" key="1">
    <citation type="submission" date="2018-06" db="EMBL/GenBank/DDBJ databases">
        <authorList>
            <consortium name="Pathogen Informatics"/>
            <person name="Doyle S."/>
        </authorList>
    </citation>
    <scope>NUCLEOTIDE SEQUENCE [LARGE SCALE GENOMIC DNA]</scope>
    <source>
        <strain evidence="1 2">NCTC8105</strain>
    </source>
</reference>
<protein>
    <recommendedName>
        <fullName evidence="3">Nicotinate-nucleotide--dimethylbenzimidazole phosphoribosyltransferase</fullName>
    </recommendedName>
</protein>
<dbReference type="Proteomes" id="UP000254821">
    <property type="component" value="Unassembled WGS sequence"/>
</dbReference>
<dbReference type="Gene3D" id="1.10.1610.10">
    <property type="match status" value="1"/>
</dbReference>
<dbReference type="AlphaFoldDB" id="A0A377PGF2"/>
<sequence>MQTLEQIIAQIKPLNQDAMRKAQIKLDGLLKPTGSLGRPGAVSRAASRYFR</sequence>
<accession>A0A377PGF2</accession>
<evidence type="ECO:0008006" key="3">
    <source>
        <dbReference type="Google" id="ProtNLM"/>
    </source>
</evidence>
<organism evidence="1 2">
    <name type="scientific">Hafnia alvei</name>
    <dbReference type="NCBI Taxonomy" id="569"/>
    <lineage>
        <taxon>Bacteria</taxon>
        <taxon>Pseudomonadati</taxon>
        <taxon>Pseudomonadota</taxon>
        <taxon>Gammaproteobacteria</taxon>
        <taxon>Enterobacterales</taxon>
        <taxon>Hafniaceae</taxon>
        <taxon>Hafnia</taxon>
    </lineage>
</organism>
<name>A0A377PGF2_HAFAL</name>
<dbReference type="InterPro" id="IPR023195">
    <property type="entry name" value="Nict_dMeBzImd_PRibTrfase_N"/>
</dbReference>
<proteinExistence type="predicted"/>
<dbReference type="EMBL" id="UGHP01000001">
    <property type="protein sequence ID" value="STQ79051.1"/>
    <property type="molecule type" value="Genomic_DNA"/>
</dbReference>